<dbReference type="Proteomes" id="UP001189143">
    <property type="component" value="Unassembled WGS sequence"/>
</dbReference>
<dbReference type="RefSeq" id="WP_125148018.1">
    <property type="nucleotide sequence ID" value="NZ_CAMRXI010000006.1"/>
</dbReference>
<dbReference type="EMBL" id="CAMTCP010000019">
    <property type="protein sequence ID" value="CAI3540092.1"/>
    <property type="molecule type" value="Genomic_DNA"/>
</dbReference>
<proteinExistence type="predicted"/>
<evidence type="ECO:0000313" key="2">
    <source>
        <dbReference type="Proteomes" id="UP001189143"/>
    </source>
</evidence>
<dbReference type="AlphaFoldDB" id="A0AAD1YCA3"/>
<evidence type="ECO:0008006" key="3">
    <source>
        <dbReference type="Google" id="ProtNLM"/>
    </source>
</evidence>
<gene>
    <name evidence="1" type="ORF">CNEO2_1170002</name>
</gene>
<accession>A0AAD1YCA3</accession>
<comment type="caution">
    <text evidence="1">The sequence shown here is derived from an EMBL/GenBank/DDBJ whole genome shotgun (WGS) entry which is preliminary data.</text>
</comment>
<name>A0AAD1YCA3_9CLOT</name>
<evidence type="ECO:0000313" key="1">
    <source>
        <dbReference type="EMBL" id="CAI3540092.1"/>
    </source>
</evidence>
<organism evidence="1 2">
    <name type="scientific">Clostridium neonatale</name>
    <dbReference type="NCBI Taxonomy" id="137838"/>
    <lineage>
        <taxon>Bacteria</taxon>
        <taxon>Bacillati</taxon>
        <taxon>Bacillota</taxon>
        <taxon>Clostridia</taxon>
        <taxon>Eubacteriales</taxon>
        <taxon>Clostridiaceae</taxon>
        <taxon>Clostridium</taxon>
    </lineage>
</organism>
<protein>
    <recommendedName>
        <fullName evidence="3">Phage protein</fullName>
    </recommendedName>
</protein>
<reference evidence="1" key="1">
    <citation type="submission" date="2022-10" db="EMBL/GenBank/DDBJ databases">
        <authorList>
            <person name="Aires J."/>
            <person name="Mesa V."/>
        </authorList>
    </citation>
    <scope>NUCLEOTIDE SEQUENCE</scope>
    <source>
        <strain evidence="1">Clostridium neonatale JD116</strain>
    </source>
</reference>
<sequence length="237" mass="26571">MENRDSLEYLVNLGEKKEAIIKLDQGTFSRVSLNRVTEPVASKLTVSTLTGLVDYIKTNVDKLEGKLLIQVKSPEEVTLYSPLNADREREKYVSAEAILPNNVVYDRFLDTERFNIMLQSAFVDDEDKSKLLKYTALITDDTVKNFGDDGISQKVTVKTGVASVSDAVVPNPVTLAPFRTFPEVEQPESKFIFRMKEGPSAALFEADGGAWRNKAILNIKAYLEKELEHNHNVEIIA</sequence>